<accession>A0A7T7CAQ6</accession>
<organism evidence="1 2">
    <name type="scientific">Salicibibacter cibarius</name>
    <dbReference type="NCBI Taxonomy" id="2743000"/>
    <lineage>
        <taxon>Bacteria</taxon>
        <taxon>Bacillati</taxon>
        <taxon>Bacillota</taxon>
        <taxon>Bacilli</taxon>
        <taxon>Bacillales</taxon>
        <taxon>Bacillaceae</taxon>
        <taxon>Salicibibacter</taxon>
    </lineage>
</organism>
<dbReference type="Gene3D" id="2.40.10.270">
    <property type="entry name" value="Bacteriophage SPP1 head-tail adaptor protein"/>
    <property type="match status" value="1"/>
</dbReference>
<dbReference type="Pfam" id="PF05521">
    <property type="entry name" value="Phage_HCP"/>
    <property type="match status" value="1"/>
</dbReference>
<dbReference type="NCBIfam" id="TIGR01563">
    <property type="entry name" value="gp16_SPP1"/>
    <property type="match status" value="1"/>
</dbReference>
<dbReference type="InterPro" id="IPR008767">
    <property type="entry name" value="Phage_SPP1_head-tail_adaptor"/>
</dbReference>
<dbReference type="AlphaFoldDB" id="A0A7T7CAQ6"/>
<dbReference type="RefSeq" id="WP_200127731.1">
    <property type="nucleotide sequence ID" value="NZ_CP054705.1"/>
</dbReference>
<keyword evidence="2" id="KW-1185">Reference proteome</keyword>
<dbReference type="EMBL" id="CP054705">
    <property type="protein sequence ID" value="QQK75152.1"/>
    <property type="molecule type" value="Genomic_DNA"/>
</dbReference>
<sequence length="111" mass="13014">MRAVRIGKLDKRIEIGDVEEVRQENGRYEEEFVSYHKCWARVHPLSGSEKFAAQQIESELTHRVEIRYFPGIRPQQVIKYGSRTFEIEAVIDLDEQHREMHLDCVEVVGDG</sequence>
<protein>
    <submittedName>
        <fullName evidence="1">Phage head closure protein</fullName>
    </submittedName>
</protein>
<gene>
    <name evidence="1" type="ORF">HUG15_05720</name>
</gene>
<dbReference type="InterPro" id="IPR038666">
    <property type="entry name" value="SSP1_head-tail_sf"/>
</dbReference>
<evidence type="ECO:0000313" key="2">
    <source>
        <dbReference type="Proteomes" id="UP000595823"/>
    </source>
</evidence>
<dbReference type="Proteomes" id="UP000595823">
    <property type="component" value="Chromosome"/>
</dbReference>
<proteinExistence type="predicted"/>
<evidence type="ECO:0000313" key="1">
    <source>
        <dbReference type="EMBL" id="QQK75152.1"/>
    </source>
</evidence>
<dbReference type="KEGG" id="scia:HUG15_05720"/>
<name>A0A7T7CAQ6_9BACI</name>
<reference evidence="1 2" key="1">
    <citation type="submission" date="2020-06" db="EMBL/GenBank/DDBJ databases">
        <title>Genomic analysis of Salicibibacter sp. NKC5-3.</title>
        <authorList>
            <person name="Oh Y.J."/>
        </authorList>
    </citation>
    <scope>NUCLEOTIDE SEQUENCE [LARGE SCALE GENOMIC DNA]</scope>
    <source>
        <strain evidence="1 2">NKC5-3</strain>
    </source>
</reference>